<dbReference type="InterPro" id="IPR024337">
    <property type="entry name" value="tRNA_splic_suSen54"/>
</dbReference>
<keyword evidence="6" id="KW-1185">Reference proteome</keyword>
<evidence type="ECO:0000259" key="4">
    <source>
        <dbReference type="Pfam" id="PF12928"/>
    </source>
</evidence>
<sequence>KPSNPSDDAEESRSRSGPSTGSGLQTHALERARRAMFSALSGTRGTSSKNISYGIWHPHLNRVEVIQAKGILWNAMGHSAPIRTCLCTEEYLLDDLKASTTAVREESRGKKKTELLPEEALYLIERGSMICFKHSPSPSLHLAPSASTPTLMPFSISSLPSADAPPLISSASSSFSFDPLGNEPPGAPMTVQHAWGEMIGSESLTLEKYQVYSYLRRLGYVVTRHRKPSSSPWYPIPEIGDAQSTAKAAPASSRGLQASVATLVSSPFRWLWGLMERMWYDPWHPLRGKWRWIHSYPSLFTSLRALPSASSRPLTSSPIPPSASASTKFTSVSKTTQGSNRPSPPPAPTVSSPYEIFYNLYKPSTPFRKSSPPPPDFYLVVVDARTTSIPSLFDLERLWSQIPETRLQASLSRKMMAARREEARKEKVAMRQRQSTAMKKGVAKADDEKAQFDGEDRDNEGGRSGLLAWLRSVFVRGRKSQEESKEKTKDVEDALQPRPPHPFAVLKAGRKLVVIAVVDSGNIGFYRFSEGVFDEMPMM</sequence>
<dbReference type="GO" id="GO:0000379">
    <property type="term" value="P:tRNA-type intron splice site recognition and cleavage"/>
    <property type="evidence" value="ECO:0007669"/>
    <property type="project" value="TreeGrafter"/>
</dbReference>
<dbReference type="STRING" id="1314777.A0A164T8H2"/>
<feature type="non-terminal residue" evidence="5">
    <location>
        <position position="1"/>
    </location>
</feature>
<evidence type="ECO:0000256" key="3">
    <source>
        <dbReference type="SAM" id="MobiDB-lite"/>
    </source>
</evidence>
<dbReference type="AlphaFoldDB" id="A0A164T8H2"/>
<evidence type="ECO:0000313" key="5">
    <source>
        <dbReference type="EMBL" id="KZS92159.1"/>
    </source>
</evidence>
<reference evidence="5 6" key="1">
    <citation type="journal article" date="2016" name="Mol. Biol. Evol.">
        <title>Comparative Genomics of Early-Diverging Mushroom-Forming Fungi Provides Insights into the Origins of Lignocellulose Decay Capabilities.</title>
        <authorList>
            <person name="Nagy L.G."/>
            <person name="Riley R."/>
            <person name="Tritt A."/>
            <person name="Adam C."/>
            <person name="Daum C."/>
            <person name="Floudas D."/>
            <person name="Sun H."/>
            <person name="Yadav J.S."/>
            <person name="Pangilinan J."/>
            <person name="Larsson K.H."/>
            <person name="Matsuura K."/>
            <person name="Barry K."/>
            <person name="Labutti K."/>
            <person name="Kuo R."/>
            <person name="Ohm R.A."/>
            <person name="Bhattacharya S.S."/>
            <person name="Shirouzu T."/>
            <person name="Yoshinaga Y."/>
            <person name="Martin F.M."/>
            <person name="Grigoriev I.V."/>
            <person name="Hibbett D.S."/>
        </authorList>
    </citation>
    <scope>NUCLEOTIDE SEQUENCE [LARGE SCALE GENOMIC DNA]</scope>
    <source>
        <strain evidence="5 6">HHB9708</strain>
    </source>
</reference>
<gene>
    <name evidence="5" type="ORF">SISNIDRAFT_455916</name>
</gene>
<dbReference type="PANTHER" id="PTHR21027:SF1">
    <property type="entry name" value="TRNA-SPLICING ENDONUCLEASE SUBUNIT SEN54"/>
    <property type="match status" value="1"/>
</dbReference>
<evidence type="ECO:0000256" key="2">
    <source>
        <dbReference type="ARBA" id="ARBA00022694"/>
    </source>
</evidence>
<dbReference type="InterPro" id="IPR024336">
    <property type="entry name" value="tRNA_splic_suSen54_N"/>
</dbReference>
<dbReference type="Pfam" id="PF12928">
    <property type="entry name" value="tRNA_int_end_N2"/>
    <property type="match status" value="1"/>
</dbReference>
<feature type="region of interest" description="Disordered" evidence="3">
    <location>
        <begin position="1"/>
        <end position="25"/>
    </location>
</feature>
<evidence type="ECO:0000256" key="1">
    <source>
        <dbReference type="ARBA" id="ARBA00005736"/>
    </source>
</evidence>
<dbReference type="GO" id="GO:0000214">
    <property type="term" value="C:tRNA-intron endonuclease complex"/>
    <property type="evidence" value="ECO:0007669"/>
    <property type="project" value="TreeGrafter"/>
</dbReference>
<evidence type="ECO:0000313" key="6">
    <source>
        <dbReference type="Proteomes" id="UP000076722"/>
    </source>
</evidence>
<name>A0A164T8H2_9AGAM</name>
<accession>A0A164T8H2</accession>
<protein>
    <recommendedName>
        <fullName evidence="4">tRNA-splicing endonuclease subunit Sen54 N-terminal domain-containing protein</fullName>
    </recommendedName>
</protein>
<feature type="domain" description="tRNA-splicing endonuclease subunit Sen54 N-terminal" evidence="4">
    <location>
        <begin position="37"/>
        <end position="132"/>
    </location>
</feature>
<dbReference type="Proteomes" id="UP000076722">
    <property type="component" value="Unassembled WGS sequence"/>
</dbReference>
<proteinExistence type="inferred from homology"/>
<keyword evidence="2" id="KW-0819">tRNA processing</keyword>
<feature type="region of interest" description="Disordered" evidence="3">
    <location>
        <begin position="314"/>
        <end position="350"/>
    </location>
</feature>
<feature type="compositionally biased region" description="Polar residues" evidence="3">
    <location>
        <begin position="327"/>
        <end position="338"/>
    </location>
</feature>
<feature type="compositionally biased region" description="Basic and acidic residues" evidence="3">
    <location>
        <begin position="480"/>
        <end position="492"/>
    </location>
</feature>
<dbReference type="EMBL" id="KV419411">
    <property type="protein sequence ID" value="KZS92159.1"/>
    <property type="molecule type" value="Genomic_DNA"/>
</dbReference>
<feature type="region of interest" description="Disordered" evidence="3">
    <location>
        <begin position="425"/>
        <end position="460"/>
    </location>
</feature>
<dbReference type="OrthoDB" id="408683at2759"/>
<feature type="compositionally biased region" description="Basic and acidic residues" evidence="3">
    <location>
        <begin position="443"/>
        <end position="454"/>
    </location>
</feature>
<organism evidence="5 6">
    <name type="scientific">Sistotremastrum niveocremeum HHB9708</name>
    <dbReference type="NCBI Taxonomy" id="1314777"/>
    <lineage>
        <taxon>Eukaryota</taxon>
        <taxon>Fungi</taxon>
        <taxon>Dikarya</taxon>
        <taxon>Basidiomycota</taxon>
        <taxon>Agaricomycotina</taxon>
        <taxon>Agaricomycetes</taxon>
        <taxon>Sistotremastrales</taxon>
        <taxon>Sistotremastraceae</taxon>
        <taxon>Sertulicium</taxon>
        <taxon>Sertulicium niveocremeum</taxon>
    </lineage>
</organism>
<dbReference type="PANTHER" id="PTHR21027">
    <property type="entry name" value="TRNA-SPLICING ENDONUCLEASE SUBUNIT SEN54"/>
    <property type="match status" value="1"/>
</dbReference>
<comment type="similarity">
    <text evidence="1">Belongs to the SEN54 family.</text>
</comment>
<feature type="region of interest" description="Disordered" evidence="3">
    <location>
        <begin position="480"/>
        <end position="500"/>
    </location>
</feature>